<reference evidence="1 2" key="1">
    <citation type="submission" date="2017-10" db="EMBL/GenBank/DDBJ databases">
        <title>Genomics of the genus Arcobacter.</title>
        <authorList>
            <person name="Perez-Cataluna A."/>
            <person name="Figueras M.J."/>
        </authorList>
    </citation>
    <scope>NUCLEOTIDE SEQUENCE [LARGE SCALE GENOMIC DNA]</scope>
    <source>
        <strain evidence="1 2">DSM 24636</strain>
    </source>
</reference>
<gene>
    <name evidence="1" type="ORF">CRV06_13045</name>
</gene>
<name>A0A4Q0XXR3_9BACT</name>
<dbReference type="GO" id="GO:0009055">
    <property type="term" value="F:electron transfer activity"/>
    <property type="evidence" value="ECO:0007669"/>
    <property type="project" value="InterPro"/>
</dbReference>
<dbReference type="Pfam" id="PF09626">
    <property type="entry name" value="DHC"/>
    <property type="match status" value="1"/>
</dbReference>
<dbReference type="OrthoDB" id="5296814at2"/>
<keyword evidence="2" id="KW-1185">Reference proteome</keyword>
<accession>A0A4Q0XXR3</accession>
<dbReference type="EMBL" id="PDKO01000014">
    <property type="protein sequence ID" value="RXJ61514.1"/>
    <property type="molecule type" value="Genomic_DNA"/>
</dbReference>
<organism evidence="1 2">
    <name type="scientific">Halarcobacter anaerophilus</name>
    <dbReference type="NCBI Taxonomy" id="877500"/>
    <lineage>
        <taxon>Bacteria</taxon>
        <taxon>Pseudomonadati</taxon>
        <taxon>Campylobacterota</taxon>
        <taxon>Epsilonproteobacteria</taxon>
        <taxon>Campylobacterales</taxon>
        <taxon>Arcobacteraceae</taxon>
        <taxon>Halarcobacter</taxon>
    </lineage>
</organism>
<proteinExistence type="predicted"/>
<dbReference type="AlphaFoldDB" id="A0A4Q0XXR3"/>
<evidence type="ECO:0000313" key="2">
    <source>
        <dbReference type="Proteomes" id="UP000290191"/>
    </source>
</evidence>
<dbReference type="STRING" id="877500.GCA_000935065_03168"/>
<dbReference type="SUPFAM" id="SSF46626">
    <property type="entry name" value="Cytochrome c"/>
    <property type="match status" value="1"/>
</dbReference>
<dbReference type="Proteomes" id="UP000290191">
    <property type="component" value="Unassembled WGS sequence"/>
</dbReference>
<dbReference type="GO" id="GO:0020037">
    <property type="term" value="F:heme binding"/>
    <property type="evidence" value="ECO:0007669"/>
    <property type="project" value="InterPro"/>
</dbReference>
<dbReference type="RefSeq" id="WP_129082821.1">
    <property type="nucleotide sequence ID" value="NZ_CP041070.1"/>
</dbReference>
<dbReference type="InterPro" id="IPR018588">
    <property type="entry name" value="Dihaem_cytochrome-c"/>
</dbReference>
<dbReference type="InterPro" id="IPR036909">
    <property type="entry name" value="Cyt_c-like_dom_sf"/>
</dbReference>
<protein>
    <submittedName>
        <fullName evidence="1">Cytochrome C</fullName>
    </submittedName>
</protein>
<comment type="caution">
    <text evidence="1">The sequence shown here is derived from an EMBL/GenBank/DDBJ whole genome shotgun (WGS) entry which is preliminary data.</text>
</comment>
<sequence length="172" mass="19700">MRIVILFAILLSALFADEHKYSNKKQGVAPVNNQLYINECAACHFAYQPGLLPGNSWEKMMGNLENHFGVDATLLDEEFKAISKYLNENSAEKAMEYKRSKKIARSMRNDGTIIAVSKTPYFIKKHREILSKYINQKEVKGLFNCTACHTTAQKGIYSQRDIIIPNYGRWDD</sequence>
<evidence type="ECO:0000313" key="1">
    <source>
        <dbReference type="EMBL" id="RXJ61514.1"/>
    </source>
</evidence>